<dbReference type="InterPro" id="IPR000719">
    <property type="entry name" value="Prot_kinase_dom"/>
</dbReference>
<dbReference type="InterPro" id="IPR011009">
    <property type="entry name" value="Kinase-like_dom_sf"/>
</dbReference>
<dbReference type="InterPro" id="IPR008271">
    <property type="entry name" value="Ser/Thr_kinase_AS"/>
</dbReference>
<reference evidence="3" key="1">
    <citation type="submission" date="2020-11" db="EMBL/GenBank/DDBJ databases">
        <authorList>
            <person name="Tran Van P."/>
        </authorList>
    </citation>
    <scope>NUCLEOTIDE SEQUENCE</scope>
</reference>
<dbReference type="GO" id="GO:0005737">
    <property type="term" value="C:cytoplasm"/>
    <property type="evidence" value="ECO:0007669"/>
    <property type="project" value="TreeGrafter"/>
</dbReference>
<dbReference type="PROSITE" id="PS00108">
    <property type="entry name" value="PROTEIN_KINASE_ST"/>
    <property type="match status" value="1"/>
</dbReference>
<evidence type="ECO:0000313" key="3">
    <source>
        <dbReference type="EMBL" id="CAD7571622.1"/>
    </source>
</evidence>
<dbReference type="PANTHER" id="PTHR24345">
    <property type="entry name" value="SERINE/THREONINE-PROTEIN KINASE PLK"/>
    <property type="match status" value="1"/>
</dbReference>
<dbReference type="InterPro" id="IPR036947">
    <property type="entry name" value="POLO_box_dom_sf"/>
</dbReference>
<dbReference type="PROSITE" id="PS50078">
    <property type="entry name" value="POLO_BOX"/>
    <property type="match status" value="1"/>
</dbReference>
<feature type="domain" description="Protein kinase" evidence="1">
    <location>
        <begin position="74"/>
        <end position="407"/>
    </location>
</feature>
<evidence type="ECO:0000259" key="1">
    <source>
        <dbReference type="PROSITE" id="PS50011"/>
    </source>
</evidence>
<proteinExistence type="predicted"/>
<dbReference type="AlphaFoldDB" id="A0A7R9J382"/>
<dbReference type="PANTHER" id="PTHR24345:SF93">
    <property type="entry name" value="SERINE_THREONINE-PROTEIN KINASE PLK1"/>
    <property type="match status" value="1"/>
</dbReference>
<name>A0A7R9J382_TIMCA</name>
<dbReference type="Pfam" id="PF00659">
    <property type="entry name" value="POLO_box"/>
    <property type="match status" value="1"/>
</dbReference>
<dbReference type="CDD" id="cd14099">
    <property type="entry name" value="STKc_PLK"/>
    <property type="match status" value="1"/>
</dbReference>
<protein>
    <submittedName>
        <fullName evidence="3">(California timema) hypothetical protein</fullName>
    </submittedName>
</protein>
<dbReference type="FunFam" id="3.30.200.20:FF:000284">
    <property type="entry name" value="Serine/threonine-protein kinase PLK"/>
    <property type="match status" value="1"/>
</dbReference>
<dbReference type="Gene3D" id="3.30.1120.30">
    <property type="entry name" value="POLO box domain"/>
    <property type="match status" value="1"/>
</dbReference>
<dbReference type="GO" id="GO:0007052">
    <property type="term" value="P:mitotic spindle organization"/>
    <property type="evidence" value="ECO:0007669"/>
    <property type="project" value="TreeGrafter"/>
</dbReference>
<dbReference type="CDD" id="cd13118">
    <property type="entry name" value="POLO_box_1"/>
    <property type="match status" value="1"/>
</dbReference>
<dbReference type="GO" id="GO:0000776">
    <property type="term" value="C:kinetochore"/>
    <property type="evidence" value="ECO:0007669"/>
    <property type="project" value="TreeGrafter"/>
</dbReference>
<dbReference type="SUPFAM" id="SSF56112">
    <property type="entry name" value="Protein kinase-like (PK-like)"/>
    <property type="match status" value="2"/>
</dbReference>
<dbReference type="GO" id="GO:0005634">
    <property type="term" value="C:nucleus"/>
    <property type="evidence" value="ECO:0007669"/>
    <property type="project" value="TreeGrafter"/>
</dbReference>
<gene>
    <name evidence="3" type="ORF">TCMB3V08_LOCUS4292</name>
</gene>
<dbReference type="Pfam" id="PF00069">
    <property type="entry name" value="Pkinase"/>
    <property type="match status" value="1"/>
</dbReference>
<dbReference type="SUPFAM" id="SSF82615">
    <property type="entry name" value="Polo-box domain"/>
    <property type="match status" value="1"/>
</dbReference>
<organism evidence="3">
    <name type="scientific">Timema californicum</name>
    <name type="common">California timema</name>
    <name type="synonym">Walking stick</name>
    <dbReference type="NCBI Taxonomy" id="61474"/>
    <lineage>
        <taxon>Eukaryota</taxon>
        <taxon>Metazoa</taxon>
        <taxon>Ecdysozoa</taxon>
        <taxon>Arthropoda</taxon>
        <taxon>Hexapoda</taxon>
        <taxon>Insecta</taxon>
        <taxon>Pterygota</taxon>
        <taxon>Neoptera</taxon>
        <taxon>Polyneoptera</taxon>
        <taxon>Phasmatodea</taxon>
        <taxon>Timematodea</taxon>
        <taxon>Timematoidea</taxon>
        <taxon>Timematidae</taxon>
        <taxon>Timema</taxon>
    </lineage>
</organism>
<dbReference type="SMART" id="SM00220">
    <property type="entry name" value="S_TKc"/>
    <property type="match status" value="1"/>
</dbReference>
<evidence type="ECO:0000259" key="2">
    <source>
        <dbReference type="PROSITE" id="PS50078"/>
    </source>
</evidence>
<dbReference type="PROSITE" id="PS50011">
    <property type="entry name" value="PROTEIN_KINASE_DOM"/>
    <property type="match status" value="1"/>
</dbReference>
<sequence>MSFGDLKACHAFTKPYVPRQPAIAYTVLCTAMGKNNAVRKEPHEVLYCSGLFQLQCSCNLTFPYYFYLGDPIVCQKSFDDIMGGFAKCYEIVEMKSQSVYAGKIVAKKLLVKNNQKDKMTQEISIHRSLKQNHIVGFHGFFEDSNNVYIVLELCRRRSMMELHKRRKALTEPEVRYFMRQLLLGVHYLHQRKIIHRDLKLGNLFLNDTLELKIGDFGLAARIEFDGERKRTLCGTPNYIAPEILNKKGHSYEVDVWSIGCIIERADYTNNLVQPSLASVEKISTSTDVLYSYGETIIDLKESHKSAAELVVSSPGTDVLLLVHTYPRLTVYTLPGKGSQGRYTLLIGKPPFETSSLKETYSRIKKCDYFIPSSVKLSAPALKMITNTLQTDPRMRPTIEQLLNYDFFTSGFLPTQLPESCLTMAPRLDSLQGAQCRKPLLEVNRDVIQGQAVFKKPKDPRDPNIMAINPTEWSCRRNLSKLKDQLTDLIKVIKPSKSPLGDESTDPAAQPVVWVAKWVDYSDKYGFGYQLSDDSVGVVFNDCSKLTMLSNAK</sequence>
<accession>A0A7R9J382</accession>
<dbReference type="Gene3D" id="3.30.200.20">
    <property type="entry name" value="Phosphorylase Kinase, domain 1"/>
    <property type="match status" value="1"/>
</dbReference>
<dbReference type="GO" id="GO:0005524">
    <property type="term" value="F:ATP binding"/>
    <property type="evidence" value="ECO:0007669"/>
    <property type="project" value="InterPro"/>
</dbReference>
<dbReference type="EMBL" id="OE180608">
    <property type="protein sequence ID" value="CAD7571622.1"/>
    <property type="molecule type" value="Genomic_DNA"/>
</dbReference>
<dbReference type="InterPro" id="IPR033701">
    <property type="entry name" value="POLO_box_1"/>
</dbReference>
<dbReference type="GO" id="GO:0005813">
    <property type="term" value="C:centrosome"/>
    <property type="evidence" value="ECO:0007669"/>
    <property type="project" value="TreeGrafter"/>
</dbReference>
<dbReference type="GO" id="GO:0000922">
    <property type="term" value="C:spindle pole"/>
    <property type="evidence" value="ECO:0007669"/>
    <property type="project" value="TreeGrafter"/>
</dbReference>
<dbReference type="Gene3D" id="1.10.510.10">
    <property type="entry name" value="Transferase(Phosphotransferase) domain 1"/>
    <property type="match status" value="2"/>
</dbReference>
<dbReference type="GO" id="GO:0004674">
    <property type="term" value="F:protein serine/threonine kinase activity"/>
    <property type="evidence" value="ECO:0007669"/>
    <property type="project" value="TreeGrafter"/>
</dbReference>
<feature type="domain" description="POLO box" evidence="2">
    <location>
        <begin position="513"/>
        <end position="552"/>
    </location>
</feature>
<dbReference type="InterPro" id="IPR000959">
    <property type="entry name" value="POLO_box_dom"/>
</dbReference>